<comment type="caution">
    <text evidence="2">The sequence shown here is derived from an EMBL/GenBank/DDBJ whole genome shotgun (WGS) entry which is preliminary data.</text>
</comment>
<feature type="domain" description="Ricin B lectin" evidence="1">
    <location>
        <begin position="6"/>
        <end position="105"/>
    </location>
</feature>
<dbReference type="InterPro" id="IPR000772">
    <property type="entry name" value="Ricin_B_lectin"/>
</dbReference>
<name>A0ABN9TNC0_9DINO</name>
<protein>
    <recommendedName>
        <fullName evidence="1">Ricin B lectin domain-containing protein</fullName>
    </recommendedName>
</protein>
<gene>
    <name evidence="2" type="ORF">PCOR1329_LOCUS40405</name>
</gene>
<dbReference type="Gene3D" id="2.80.10.50">
    <property type="match status" value="1"/>
</dbReference>
<organism evidence="2 3">
    <name type="scientific">Prorocentrum cordatum</name>
    <dbReference type="NCBI Taxonomy" id="2364126"/>
    <lineage>
        <taxon>Eukaryota</taxon>
        <taxon>Sar</taxon>
        <taxon>Alveolata</taxon>
        <taxon>Dinophyceae</taxon>
        <taxon>Prorocentrales</taxon>
        <taxon>Prorocentraceae</taxon>
        <taxon>Prorocentrum</taxon>
    </lineage>
</organism>
<dbReference type="SUPFAM" id="SSF50370">
    <property type="entry name" value="Ricin B-like lectins"/>
    <property type="match status" value="1"/>
</dbReference>
<dbReference type="EMBL" id="CAUYUJ010014871">
    <property type="protein sequence ID" value="CAK0847091.1"/>
    <property type="molecule type" value="Genomic_DNA"/>
</dbReference>
<dbReference type="InterPro" id="IPR035992">
    <property type="entry name" value="Ricin_B-like_lectins"/>
</dbReference>
<dbReference type="Proteomes" id="UP001189429">
    <property type="component" value="Unassembled WGS sequence"/>
</dbReference>
<sequence length="111" mass="11455">MIPAGTGPITSAKQHGQCLTVEGAENADGTSVIVSSCVEDGPDQQWIVPGTGTGQIKWATNPDMCLDAQALEEGSAEAPGLIIWTCHGEDDPLSDNQQWHIAKASAVAQAG</sequence>
<keyword evidence="3" id="KW-1185">Reference proteome</keyword>
<proteinExistence type="predicted"/>
<dbReference type="Pfam" id="PF00652">
    <property type="entry name" value="Ricin_B_lectin"/>
    <property type="match status" value="1"/>
</dbReference>
<dbReference type="PROSITE" id="PS50231">
    <property type="entry name" value="RICIN_B_LECTIN"/>
    <property type="match status" value="1"/>
</dbReference>
<reference evidence="2" key="1">
    <citation type="submission" date="2023-10" db="EMBL/GenBank/DDBJ databases">
        <authorList>
            <person name="Chen Y."/>
            <person name="Shah S."/>
            <person name="Dougan E. K."/>
            <person name="Thang M."/>
            <person name="Chan C."/>
        </authorList>
    </citation>
    <scope>NUCLEOTIDE SEQUENCE [LARGE SCALE GENOMIC DNA]</scope>
</reference>
<evidence type="ECO:0000259" key="1">
    <source>
        <dbReference type="Pfam" id="PF00652"/>
    </source>
</evidence>
<evidence type="ECO:0000313" key="2">
    <source>
        <dbReference type="EMBL" id="CAK0847091.1"/>
    </source>
</evidence>
<dbReference type="CDD" id="cd00161">
    <property type="entry name" value="beta-trefoil_Ricin-like"/>
    <property type="match status" value="1"/>
</dbReference>
<accession>A0ABN9TNC0</accession>
<evidence type="ECO:0000313" key="3">
    <source>
        <dbReference type="Proteomes" id="UP001189429"/>
    </source>
</evidence>